<dbReference type="SUPFAM" id="SSF158446">
    <property type="entry name" value="IVS-encoded protein-like"/>
    <property type="match status" value="1"/>
</dbReference>
<dbReference type="AlphaFoldDB" id="A0A1G2DFF0"/>
<sequence>MNKEELKARTKKYALRIIKLVEALPKTTTGRTIGNQLIRSGTSIGANYRAALRARSKLEFIAKLGIVIEEADESAFWLEIIIENKLFKKELVGSLLQETNELVAIFVTTRKSSKS</sequence>
<name>A0A1G2DFF0_9BACT</name>
<dbReference type="PANTHER" id="PTHR38471:SF2">
    <property type="entry name" value="FOUR HELIX BUNDLE PROTEIN"/>
    <property type="match status" value="1"/>
</dbReference>
<proteinExistence type="predicted"/>
<dbReference type="Proteomes" id="UP000178099">
    <property type="component" value="Unassembled WGS sequence"/>
</dbReference>
<dbReference type="PANTHER" id="PTHR38471">
    <property type="entry name" value="FOUR HELIX BUNDLE PROTEIN"/>
    <property type="match status" value="1"/>
</dbReference>
<protein>
    <submittedName>
        <fullName evidence="1">Four helix bundle protein</fullName>
    </submittedName>
</protein>
<evidence type="ECO:0000313" key="2">
    <source>
        <dbReference type="Proteomes" id="UP000178099"/>
    </source>
</evidence>
<dbReference type="Pfam" id="PF05635">
    <property type="entry name" value="23S_rRNA_IVP"/>
    <property type="match status" value="1"/>
</dbReference>
<dbReference type="NCBIfam" id="TIGR02436">
    <property type="entry name" value="four helix bundle protein"/>
    <property type="match status" value="1"/>
</dbReference>
<accession>A0A1G2DFF0</accession>
<dbReference type="PIRSF" id="PIRSF035652">
    <property type="entry name" value="CHP02436"/>
    <property type="match status" value="1"/>
</dbReference>
<gene>
    <name evidence="1" type="ORF">A3D67_00105</name>
</gene>
<dbReference type="InterPro" id="IPR036583">
    <property type="entry name" value="23S_rRNA_IVS_sf"/>
</dbReference>
<dbReference type="InterPro" id="IPR012657">
    <property type="entry name" value="23S_rRNA-intervening_sequence"/>
</dbReference>
<reference evidence="1 2" key="1">
    <citation type="journal article" date="2016" name="Nat. Commun.">
        <title>Thousands of microbial genomes shed light on interconnected biogeochemical processes in an aquifer system.</title>
        <authorList>
            <person name="Anantharaman K."/>
            <person name="Brown C.T."/>
            <person name="Hug L.A."/>
            <person name="Sharon I."/>
            <person name="Castelle C.J."/>
            <person name="Probst A.J."/>
            <person name="Thomas B.C."/>
            <person name="Singh A."/>
            <person name="Wilkins M.J."/>
            <person name="Karaoz U."/>
            <person name="Brodie E.L."/>
            <person name="Williams K.H."/>
            <person name="Hubbard S.S."/>
            <person name="Banfield J.F."/>
        </authorList>
    </citation>
    <scope>NUCLEOTIDE SEQUENCE [LARGE SCALE GENOMIC DNA]</scope>
</reference>
<dbReference type="EMBL" id="MHLN01000006">
    <property type="protein sequence ID" value="OGZ12374.1"/>
    <property type="molecule type" value="Genomic_DNA"/>
</dbReference>
<evidence type="ECO:0000313" key="1">
    <source>
        <dbReference type="EMBL" id="OGZ12374.1"/>
    </source>
</evidence>
<dbReference type="Gene3D" id="1.20.1440.60">
    <property type="entry name" value="23S rRNA-intervening sequence"/>
    <property type="match status" value="1"/>
</dbReference>
<organism evidence="1 2">
    <name type="scientific">Candidatus Lloydbacteria bacterium RIFCSPHIGHO2_02_FULL_51_22</name>
    <dbReference type="NCBI Taxonomy" id="1798663"/>
    <lineage>
        <taxon>Bacteria</taxon>
        <taxon>Candidatus Lloydiibacteriota</taxon>
    </lineage>
</organism>
<comment type="caution">
    <text evidence="1">The sequence shown here is derived from an EMBL/GenBank/DDBJ whole genome shotgun (WGS) entry which is preliminary data.</text>
</comment>